<dbReference type="SUPFAM" id="SSF56487">
    <property type="entry name" value="SRCR-like"/>
    <property type="match status" value="1"/>
</dbReference>
<comment type="caution">
    <text evidence="21">The sequence shown here is derived from an EMBL/GenBank/DDBJ whole genome shotgun (WGS) entry which is preliminary data.</text>
</comment>
<feature type="binding site" evidence="15">
    <location>
        <position position="332"/>
    </location>
    <ligand>
        <name>Ca(2+)</name>
        <dbReference type="ChEBI" id="CHEBI:29108"/>
    </ligand>
</feature>
<dbReference type="InterPro" id="IPR011705">
    <property type="entry name" value="BACK"/>
</dbReference>
<evidence type="ECO:0000256" key="18">
    <source>
        <dbReference type="SAM" id="Phobius"/>
    </source>
</evidence>
<feature type="disulfide bond" evidence="16">
    <location>
        <begin position="580"/>
        <end position="590"/>
    </location>
</feature>
<feature type="region of interest" description="Disordered" evidence="17">
    <location>
        <begin position="6"/>
        <end position="49"/>
    </location>
</feature>
<evidence type="ECO:0000256" key="11">
    <source>
        <dbReference type="ARBA" id="ARBA00038863"/>
    </source>
</evidence>
<dbReference type="SUPFAM" id="SSF101887">
    <property type="entry name" value="Apyrase"/>
    <property type="match status" value="1"/>
</dbReference>
<feature type="transmembrane region" description="Helical" evidence="18">
    <location>
        <begin position="80"/>
        <end position="98"/>
    </location>
</feature>
<evidence type="ECO:0000256" key="13">
    <source>
        <dbReference type="ARBA" id="ARBA00069980"/>
    </source>
</evidence>
<evidence type="ECO:0000256" key="1">
    <source>
        <dbReference type="ARBA" id="ARBA00001913"/>
    </source>
</evidence>
<keyword evidence="5" id="KW-0732">Signal</keyword>
<feature type="binding site" evidence="15">
    <location>
        <position position="216"/>
    </location>
    <ligand>
        <name>Ca(2+)</name>
        <dbReference type="ChEBI" id="CHEBI:29108"/>
    </ligand>
</feature>
<feature type="compositionally biased region" description="Basic and acidic residues" evidence="17">
    <location>
        <begin position="112"/>
        <end position="123"/>
    </location>
</feature>
<evidence type="ECO:0000256" key="16">
    <source>
        <dbReference type="PROSITE-ProRule" id="PRU00196"/>
    </source>
</evidence>
<dbReference type="InterPro" id="IPR000210">
    <property type="entry name" value="BTB/POZ_dom"/>
</dbReference>
<evidence type="ECO:0000256" key="6">
    <source>
        <dbReference type="ARBA" id="ARBA00022801"/>
    </source>
</evidence>
<feature type="disulfide bond" evidence="16">
    <location>
        <begin position="549"/>
        <end position="610"/>
    </location>
</feature>
<dbReference type="GO" id="GO:0007155">
    <property type="term" value="P:cell adhesion"/>
    <property type="evidence" value="ECO:0007669"/>
    <property type="project" value="UniProtKB-KW"/>
</dbReference>
<keyword evidence="3" id="KW-0272">Extracellular matrix</keyword>
<feature type="disulfide bond" evidence="16">
    <location>
        <begin position="536"/>
        <end position="600"/>
    </location>
</feature>
<evidence type="ECO:0000256" key="2">
    <source>
        <dbReference type="ARBA" id="ARBA00004498"/>
    </source>
</evidence>
<sequence length="1045" mass="116506">MFQCQKPGKRLCNQHSGSPLSLRTDWPQRSGPSDALSPDGPGHAPLEQRGSMIPLGVSVRRLPLLASMSMALDLRFRPRWRAVAAAVLLALALLLYTLRTAGGGSGAGQRPPHGDGRGWRDGRPGWAGARGEGHYNDTYPLSPPERTPQGVRYRIAVIADLDTASRSNKDLTWFSYLRRGHLLVSESGDRVAVEWDEERVVLETHLAEKGRGMELSELVAFNGRLYSVDDRTGVVYHIDGDRAVPWVILPDGDGTVSKGFKAEWLAVRDERLYVGGLGKEWTTTTGEVVNDNPEWVKVVGYRGDVQHENWVARYNALRSAAGISPPGYLIHESAAWSAVLQRWVFLPRRASSERYDEAADERRGTNLLLSCSPGFRHITARRVGPLAPTHGFSSFKFVPNTDDQVVLALKSEEDAGRIATYMLAFTLDGRILLPETKIGDVKFGRRFTCRLRAVNICSTERKRLFFLLPSEFGYWTLWKMVWVVHSPAPLLLLLSVCLSIRLSFTLQDGSVRLAGGRQSSEGRVEVYHQGAWGSVCDDGWGMAEARVVCRQLGFLDAQSATQGGTYGQGSGPIWLDDLDCKGTEDSLSSCGFKGWGVTDCSHSEDAGVVCQRDTSLRNSRVYALDHVQTLPQVLGALFDSRRGCDFTIVVRSSDGDGGEDTVCAHSLVLSLHPDTPLFNATQGSGSFAMEVSQECRPHVPAFLRYLYTRKISISLSSARCLHQLASVYRLQQLQEDAGRLFSWLLPQDASFQTQVSLHRYAVQTGDAVLRETCLRYLAWNCEALLASPAWSGLDRGVLEALLSRSDLVVPDEAFLLQAVESWILARQNSSGPEEQASLLHLIRFPMLSAEQLYHLPFTSNLYKSHSHVYRAGMLDGYQFHLLPFRKLQSYMERRREQYLPRIYTREPWSVSFNHTDISSKGHPSRIGKYLQTPVHNSAVLQTRRAGWVADVFFRKQECGVRCDSVPAVRLTKQSDLREYQGVIRHGNKIVLKCDGEYVFHVQGFSDGFAQIPANGDAGQAYPCQTAEQYSYHFIISPEYILQGTE</sequence>
<evidence type="ECO:0000256" key="15">
    <source>
        <dbReference type="PIRSR" id="PIRSR609283-1"/>
    </source>
</evidence>
<dbReference type="Gene3D" id="2.120.10.100">
    <property type="entry name" value="Apyrase"/>
    <property type="match status" value="1"/>
</dbReference>
<dbReference type="InterPro" id="IPR036772">
    <property type="entry name" value="SRCR-like_dom_sf"/>
</dbReference>
<dbReference type="GO" id="GO:0005509">
    <property type="term" value="F:calcium ion binding"/>
    <property type="evidence" value="ECO:0007669"/>
    <property type="project" value="InterPro"/>
</dbReference>
<dbReference type="SUPFAM" id="SSF54695">
    <property type="entry name" value="POZ domain"/>
    <property type="match status" value="1"/>
</dbReference>
<gene>
    <name evidence="21" type="ORF">MATL_G00000390</name>
</gene>
<name>A0A9D3QIG1_MEGAT</name>
<dbReference type="EMBL" id="JAFDVH010000001">
    <property type="protein sequence ID" value="KAG7491180.1"/>
    <property type="molecule type" value="Genomic_DNA"/>
</dbReference>
<keyword evidence="18" id="KW-0472">Membrane</keyword>
<keyword evidence="7 15" id="KW-0106">Calcium</keyword>
<evidence type="ECO:0000256" key="17">
    <source>
        <dbReference type="SAM" id="MobiDB-lite"/>
    </source>
</evidence>
<dbReference type="GO" id="GO:0004382">
    <property type="term" value="F:GDP phosphatase activity"/>
    <property type="evidence" value="ECO:0007669"/>
    <property type="project" value="TreeGrafter"/>
</dbReference>
<dbReference type="Pfam" id="PF07707">
    <property type="entry name" value="BACK"/>
    <property type="match status" value="1"/>
</dbReference>
<feature type="binding site" evidence="15">
    <location>
        <position position="393"/>
    </location>
    <ligand>
        <name>Ca(2+)</name>
        <dbReference type="ChEBI" id="CHEBI:29108"/>
    </ligand>
</feature>
<reference evidence="21" key="1">
    <citation type="submission" date="2021-01" db="EMBL/GenBank/DDBJ databases">
        <authorList>
            <person name="Zahm M."/>
            <person name="Roques C."/>
            <person name="Cabau C."/>
            <person name="Klopp C."/>
            <person name="Donnadieu C."/>
            <person name="Jouanno E."/>
            <person name="Lampietro C."/>
            <person name="Louis A."/>
            <person name="Herpin A."/>
            <person name="Echchiki A."/>
            <person name="Berthelot C."/>
            <person name="Parey E."/>
            <person name="Roest-Crollius H."/>
            <person name="Braasch I."/>
            <person name="Postlethwait J."/>
            <person name="Bobe J."/>
            <person name="Montfort J."/>
            <person name="Bouchez O."/>
            <person name="Begum T."/>
            <person name="Mejri S."/>
            <person name="Adams A."/>
            <person name="Chen W.-J."/>
            <person name="Guiguen Y."/>
        </authorList>
    </citation>
    <scope>NUCLEOTIDE SEQUENCE</scope>
    <source>
        <strain evidence="21">YG-15Mar2019-1</strain>
        <tissue evidence="21">Brain</tissue>
    </source>
</reference>
<evidence type="ECO:0000256" key="7">
    <source>
        <dbReference type="ARBA" id="ARBA00022837"/>
    </source>
</evidence>
<dbReference type="InterPro" id="IPR011333">
    <property type="entry name" value="SKP1/BTB/POZ_sf"/>
</dbReference>
<keyword evidence="22" id="KW-1185">Reference proteome</keyword>
<evidence type="ECO:0000256" key="5">
    <source>
        <dbReference type="ARBA" id="ARBA00022729"/>
    </source>
</evidence>
<dbReference type="AlphaFoldDB" id="A0A9D3QIG1"/>
<dbReference type="FunFam" id="3.10.250.10:FF:000001">
    <property type="entry name" value="Lysyl oxidase 4 isoform X1"/>
    <property type="match status" value="1"/>
</dbReference>
<dbReference type="PROSITE" id="PS50097">
    <property type="entry name" value="BTB"/>
    <property type="match status" value="1"/>
</dbReference>
<dbReference type="SMART" id="SM00225">
    <property type="entry name" value="BTB"/>
    <property type="match status" value="1"/>
</dbReference>
<comment type="catalytic activity">
    <reaction evidence="12">
        <text>a ribonucleoside 5'-diphosphate + H2O = a ribonucleoside 5'-phosphate + phosphate + H(+)</text>
        <dbReference type="Rhea" id="RHEA:36799"/>
        <dbReference type="ChEBI" id="CHEBI:15377"/>
        <dbReference type="ChEBI" id="CHEBI:15378"/>
        <dbReference type="ChEBI" id="CHEBI:43474"/>
        <dbReference type="ChEBI" id="CHEBI:57930"/>
        <dbReference type="ChEBI" id="CHEBI:58043"/>
        <dbReference type="EC" id="3.6.1.6"/>
    </reaction>
</comment>
<keyword evidence="8" id="KW-0130">Cell adhesion</keyword>
<evidence type="ECO:0000256" key="10">
    <source>
        <dbReference type="ARBA" id="ARBA00025738"/>
    </source>
</evidence>
<comment type="subcellular location">
    <subcellularLocation>
        <location evidence="2">Secreted</location>
        <location evidence="2">Extracellular space</location>
        <location evidence="2">Extracellular matrix</location>
    </subcellularLocation>
</comment>
<keyword evidence="6" id="KW-0378">Hydrolase</keyword>
<evidence type="ECO:0000256" key="9">
    <source>
        <dbReference type="ARBA" id="ARBA00023157"/>
    </source>
</evidence>
<dbReference type="Gene3D" id="3.10.250.10">
    <property type="entry name" value="SRCR-like domain"/>
    <property type="match status" value="1"/>
</dbReference>
<evidence type="ECO:0000256" key="14">
    <source>
        <dbReference type="ARBA" id="ARBA00077367"/>
    </source>
</evidence>
<feature type="domain" description="BTB" evidence="19">
    <location>
        <begin position="644"/>
        <end position="715"/>
    </location>
</feature>
<dbReference type="SMART" id="SM00202">
    <property type="entry name" value="SR"/>
    <property type="match status" value="1"/>
</dbReference>
<dbReference type="Pfam" id="PF06079">
    <property type="entry name" value="Apyrase"/>
    <property type="match status" value="1"/>
</dbReference>
<dbReference type="GO" id="GO:0016020">
    <property type="term" value="C:membrane"/>
    <property type="evidence" value="ECO:0007669"/>
    <property type="project" value="InterPro"/>
</dbReference>
<evidence type="ECO:0000256" key="8">
    <source>
        <dbReference type="ARBA" id="ARBA00022889"/>
    </source>
</evidence>
<comment type="cofactor">
    <cofactor evidence="1 15">
        <name>Ca(2+)</name>
        <dbReference type="ChEBI" id="CHEBI:29108"/>
    </cofactor>
</comment>
<evidence type="ECO:0000256" key="3">
    <source>
        <dbReference type="ARBA" id="ARBA00022530"/>
    </source>
</evidence>
<dbReference type="InterPro" id="IPR036258">
    <property type="entry name" value="Apyrase_sf"/>
</dbReference>
<dbReference type="SMART" id="SM00875">
    <property type="entry name" value="BACK"/>
    <property type="match status" value="1"/>
</dbReference>
<feature type="binding site" evidence="15">
    <location>
        <position position="217"/>
    </location>
    <ligand>
        <name>Ca(2+)</name>
        <dbReference type="ChEBI" id="CHEBI:29108"/>
    </ligand>
</feature>
<organism evidence="21 22">
    <name type="scientific">Megalops atlanticus</name>
    <name type="common">Tarpon</name>
    <name type="synonym">Clupea gigantea</name>
    <dbReference type="NCBI Taxonomy" id="7932"/>
    <lineage>
        <taxon>Eukaryota</taxon>
        <taxon>Metazoa</taxon>
        <taxon>Chordata</taxon>
        <taxon>Craniata</taxon>
        <taxon>Vertebrata</taxon>
        <taxon>Euteleostomi</taxon>
        <taxon>Actinopterygii</taxon>
        <taxon>Neopterygii</taxon>
        <taxon>Teleostei</taxon>
        <taxon>Elopiformes</taxon>
        <taxon>Megalopidae</taxon>
        <taxon>Megalops</taxon>
    </lineage>
</organism>
<dbReference type="Gene3D" id="1.25.40.420">
    <property type="match status" value="1"/>
</dbReference>
<dbReference type="EC" id="3.6.1.6" evidence="11"/>
<keyword evidence="4 15" id="KW-0479">Metal-binding</keyword>
<dbReference type="PROSITE" id="PS50287">
    <property type="entry name" value="SRCR_2"/>
    <property type="match status" value="1"/>
</dbReference>
<keyword evidence="3" id="KW-0964">Secreted</keyword>
<feature type="region of interest" description="Disordered" evidence="17">
    <location>
        <begin position="103"/>
        <end position="147"/>
    </location>
</feature>
<dbReference type="GO" id="GO:0045134">
    <property type="term" value="F:UDP phosphatase activity"/>
    <property type="evidence" value="ECO:0007669"/>
    <property type="project" value="TreeGrafter"/>
</dbReference>
<dbReference type="PANTHER" id="PTHR13023:SF3">
    <property type="entry name" value="SOLUBLE CALCIUM-ACTIVATED NUCLEOTIDASE 1"/>
    <property type="match status" value="1"/>
</dbReference>
<evidence type="ECO:0000259" key="20">
    <source>
        <dbReference type="PROSITE" id="PS50287"/>
    </source>
</evidence>
<protein>
    <recommendedName>
        <fullName evidence="13">Soluble calcium-activated nucleotidase 1</fullName>
        <ecNumber evidence="11">3.6.1.6</ecNumber>
    </recommendedName>
    <alternativeName>
        <fullName evidence="14">Apyrase homolog</fullName>
    </alternativeName>
</protein>
<evidence type="ECO:0000256" key="4">
    <source>
        <dbReference type="ARBA" id="ARBA00022723"/>
    </source>
</evidence>
<dbReference type="CDD" id="cd18496">
    <property type="entry name" value="BACK_LGALS3BP"/>
    <property type="match status" value="1"/>
</dbReference>
<keyword evidence="18" id="KW-0812">Transmembrane</keyword>
<keyword evidence="18" id="KW-1133">Transmembrane helix</keyword>
<dbReference type="Proteomes" id="UP001046870">
    <property type="component" value="Chromosome 1"/>
</dbReference>
<evidence type="ECO:0000313" key="22">
    <source>
        <dbReference type="Proteomes" id="UP001046870"/>
    </source>
</evidence>
<dbReference type="GO" id="GO:0030166">
    <property type="term" value="P:proteoglycan biosynthetic process"/>
    <property type="evidence" value="ECO:0007669"/>
    <property type="project" value="TreeGrafter"/>
</dbReference>
<evidence type="ECO:0000313" key="21">
    <source>
        <dbReference type="EMBL" id="KAG7491180.1"/>
    </source>
</evidence>
<dbReference type="FunFam" id="2.120.10.100:FF:000001">
    <property type="entry name" value="Soluble calcium-activated nucleotidase 1"/>
    <property type="match status" value="1"/>
</dbReference>
<evidence type="ECO:0000256" key="12">
    <source>
        <dbReference type="ARBA" id="ARBA00052933"/>
    </source>
</evidence>
<proteinExistence type="inferred from homology"/>
<dbReference type="OrthoDB" id="25028at2759"/>
<dbReference type="PANTHER" id="PTHR13023">
    <property type="entry name" value="APYRASE"/>
    <property type="match status" value="1"/>
</dbReference>
<comment type="similarity">
    <text evidence="10">Belongs to the apyrase family.</text>
</comment>
<dbReference type="PRINTS" id="PR00258">
    <property type="entry name" value="SPERACTRCPTR"/>
</dbReference>
<dbReference type="Gene3D" id="3.30.710.10">
    <property type="entry name" value="Potassium Channel Kv1.1, Chain A"/>
    <property type="match status" value="1"/>
</dbReference>
<evidence type="ECO:0000259" key="19">
    <source>
        <dbReference type="PROSITE" id="PS50097"/>
    </source>
</evidence>
<dbReference type="PROSITE" id="PS00420">
    <property type="entry name" value="SRCR_1"/>
    <property type="match status" value="1"/>
</dbReference>
<feature type="binding site" evidence="15">
    <location>
        <position position="263"/>
    </location>
    <ligand>
        <name>Ca(2+)</name>
        <dbReference type="ChEBI" id="CHEBI:29108"/>
    </ligand>
</feature>
<dbReference type="Pfam" id="PF00530">
    <property type="entry name" value="SRCR"/>
    <property type="match status" value="1"/>
</dbReference>
<dbReference type="InterPro" id="IPR009283">
    <property type="entry name" value="Apyrase"/>
</dbReference>
<feature type="domain" description="SRCR" evidence="20">
    <location>
        <begin position="511"/>
        <end position="611"/>
    </location>
</feature>
<accession>A0A9D3QIG1</accession>
<dbReference type="InterPro" id="IPR001190">
    <property type="entry name" value="SRCR"/>
</dbReference>
<keyword evidence="9 16" id="KW-1015">Disulfide bond</keyword>